<keyword evidence="8" id="KW-1185">Reference proteome</keyword>
<evidence type="ECO:0000256" key="6">
    <source>
        <dbReference type="ARBA" id="ARBA00023274"/>
    </source>
</evidence>
<name>A0A452SCF3_URSAM</name>
<keyword evidence="3" id="KW-0809">Transit peptide</keyword>
<dbReference type="AlphaFoldDB" id="A0A452SCF3"/>
<keyword evidence="5" id="KW-0496">Mitochondrion</keyword>
<comment type="similarity">
    <text evidence="2">Belongs to the universal ribosomal protein uS3 family.</text>
</comment>
<evidence type="ECO:0000256" key="4">
    <source>
        <dbReference type="ARBA" id="ARBA00022980"/>
    </source>
</evidence>
<dbReference type="GeneTree" id="ENSGT00390000011179"/>
<reference evidence="8" key="1">
    <citation type="submission" date="2016-06" db="EMBL/GenBank/DDBJ databases">
        <title>De novo assembly and RNA-Seq shows season-dependent expression and editing in black bear kidneys.</title>
        <authorList>
            <person name="Korstanje R."/>
            <person name="Srivastava A."/>
            <person name="Sarsani V.K."/>
            <person name="Sheehan S.M."/>
            <person name="Seger R.L."/>
            <person name="Barter M.E."/>
            <person name="Lindqvist C."/>
            <person name="Brody L.C."/>
            <person name="Mullikin J.C."/>
        </authorList>
    </citation>
    <scope>NUCLEOTIDE SEQUENCE [LARGE SCALE GENOMIC DNA]</scope>
</reference>
<reference evidence="7" key="2">
    <citation type="submission" date="2025-08" db="UniProtKB">
        <authorList>
            <consortium name="Ensembl"/>
        </authorList>
    </citation>
    <scope>IDENTIFICATION</scope>
</reference>
<dbReference type="GO" id="GO:0005739">
    <property type="term" value="C:mitochondrion"/>
    <property type="evidence" value="ECO:0007669"/>
    <property type="project" value="UniProtKB-SubCell"/>
</dbReference>
<keyword evidence="6" id="KW-0687">Ribonucleoprotein</keyword>
<dbReference type="OMA" id="YIAHHKG"/>
<dbReference type="Pfam" id="PF14955">
    <property type="entry name" value="MRP-S24"/>
    <property type="match status" value="1"/>
</dbReference>
<dbReference type="STRING" id="9643.ENSUAMP00000030049"/>
<dbReference type="PANTHER" id="PTHR21244">
    <property type="entry name" value="MITOCHONDRIAL 28S RIBOSOMAL PROTEIN S24"/>
    <property type="match status" value="1"/>
</dbReference>
<dbReference type="GO" id="GO:0006412">
    <property type="term" value="P:translation"/>
    <property type="evidence" value="ECO:0007669"/>
    <property type="project" value="TreeGrafter"/>
</dbReference>
<evidence type="ECO:0000256" key="3">
    <source>
        <dbReference type="ARBA" id="ARBA00022946"/>
    </source>
</evidence>
<evidence type="ECO:0000256" key="2">
    <source>
        <dbReference type="ARBA" id="ARBA00010761"/>
    </source>
</evidence>
<accession>A0A452SCF3</accession>
<proteinExistence type="inferred from homology"/>
<evidence type="ECO:0000256" key="5">
    <source>
        <dbReference type="ARBA" id="ARBA00023128"/>
    </source>
</evidence>
<comment type="subcellular location">
    <subcellularLocation>
        <location evidence="1">Mitochondrion</location>
    </subcellularLocation>
</comment>
<organism evidence="7 8">
    <name type="scientific">Ursus americanus</name>
    <name type="common">American black bear</name>
    <name type="synonym">Euarctos americanus</name>
    <dbReference type="NCBI Taxonomy" id="9643"/>
    <lineage>
        <taxon>Eukaryota</taxon>
        <taxon>Metazoa</taxon>
        <taxon>Chordata</taxon>
        <taxon>Craniata</taxon>
        <taxon>Vertebrata</taxon>
        <taxon>Euteleostomi</taxon>
        <taxon>Mammalia</taxon>
        <taxon>Eutheria</taxon>
        <taxon>Laurasiatheria</taxon>
        <taxon>Carnivora</taxon>
        <taxon>Caniformia</taxon>
        <taxon>Ursidae</taxon>
        <taxon>Ursus</taxon>
    </lineage>
</organism>
<sequence length="172" mass="18985">HPAVVPSGLLLGRRCRGQGREGTLAWVGGHAESRPLSAPRTGLLGVRVGKGDKSVTYEEAHGPRYIAHHKGRLSLHTGNLYGEDHAAEQMVEDVFLQKFMLGTFPVCLSDPRILKRRAHQLEVSALVLRQLPAHKFHLLVGYSETLLSPCYKRPVCLHLQTVPSKVVGSLYK</sequence>
<keyword evidence="4" id="KW-0689">Ribosomal protein</keyword>
<evidence type="ECO:0008006" key="9">
    <source>
        <dbReference type="Google" id="ProtNLM"/>
    </source>
</evidence>
<dbReference type="InterPro" id="IPR026146">
    <property type="entry name" value="Ribosomal_uS3m"/>
</dbReference>
<evidence type="ECO:0000256" key="1">
    <source>
        <dbReference type="ARBA" id="ARBA00004173"/>
    </source>
</evidence>
<reference evidence="7" key="3">
    <citation type="submission" date="2025-09" db="UniProtKB">
        <authorList>
            <consortium name="Ensembl"/>
        </authorList>
    </citation>
    <scope>IDENTIFICATION</scope>
</reference>
<evidence type="ECO:0000313" key="7">
    <source>
        <dbReference type="Ensembl" id="ENSUAMP00000030049.1"/>
    </source>
</evidence>
<dbReference type="GO" id="GO:1990904">
    <property type="term" value="C:ribonucleoprotein complex"/>
    <property type="evidence" value="ECO:0007669"/>
    <property type="project" value="UniProtKB-KW"/>
</dbReference>
<evidence type="ECO:0000313" key="8">
    <source>
        <dbReference type="Proteomes" id="UP000291022"/>
    </source>
</evidence>
<dbReference type="Ensembl" id="ENSUAMT00000033525.1">
    <property type="protein sequence ID" value="ENSUAMP00000030049.1"/>
    <property type="gene ID" value="ENSUAMG00000023091.1"/>
</dbReference>
<dbReference type="GO" id="GO:0005840">
    <property type="term" value="C:ribosome"/>
    <property type="evidence" value="ECO:0007669"/>
    <property type="project" value="UniProtKB-KW"/>
</dbReference>
<protein>
    <recommendedName>
        <fullName evidence="9">Mitochondrial ribosomal protein S24</fullName>
    </recommendedName>
</protein>
<dbReference type="Proteomes" id="UP000291022">
    <property type="component" value="Unassembled WGS sequence"/>
</dbReference>
<dbReference type="PANTHER" id="PTHR21244:SF1">
    <property type="entry name" value="SMALL RIBOSOMAL SUBUNIT PROTEIN US3M"/>
    <property type="match status" value="1"/>
</dbReference>